<dbReference type="PANTHER" id="PTHR37461">
    <property type="entry name" value="ANTI-SIGMA-K FACTOR RSKA"/>
    <property type="match status" value="1"/>
</dbReference>
<dbReference type="InterPro" id="IPR051474">
    <property type="entry name" value="Anti-sigma-K/W_factor"/>
</dbReference>
<evidence type="ECO:0000256" key="10">
    <source>
        <dbReference type="SAM" id="Phobius"/>
    </source>
</evidence>
<keyword evidence="2" id="KW-1003">Cell membrane</keyword>
<dbReference type="PANTHER" id="PTHR37461:SF1">
    <property type="entry name" value="ANTI-SIGMA-K FACTOR RSKA"/>
    <property type="match status" value="1"/>
</dbReference>
<dbReference type="OrthoDB" id="153510at2"/>
<dbReference type="AlphaFoldDB" id="A0A285LX94"/>
<evidence type="ECO:0000256" key="9">
    <source>
        <dbReference type="ARBA" id="ARBA00030803"/>
    </source>
</evidence>
<dbReference type="InterPro" id="IPR041916">
    <property type="entry name" value="Anti_sigma_zinc_sf"/>
</dbReference>
<dbReference type="STRING" id="1379680.GCA_001612615_01500"/>
<comment type="subcellular location">
    <subcellularLocation>
        <location evidence="1">Cell membrane</location>
        <topology evidence="1">Single-pass membrane protein</topology>
    </subcellularLocation>
</comment>
<dbReference type="EMBL" id="OBEG01000006">
    <property type="protein sequence ID" value="SNY88266.1"/>
    <property type="molecule type" value="Genomic_DNA"/>
</dbReference>
<evidence type="ECO:0000256" key="2">
    <source>
        <dbReference type="ARBA" id="ARBA00022475"/>
    </source>
</evidence>
<evidence type="ECO:0000256" key="3">
    <source>
        <dbReference type="ARBA" id="ARBA00022692"/>
    </source>
</evidence>
<evidence type="ECO:0000259" key="12">
    <source>
        <dbReference type="Pfam" id="PF22618"/>
    </source>
</evidence>
<dbReference type="Gene3D" id="1.10.10.1320">
    <property type="entry name" value="Anti-sigma factor, zinc-finger domain"/>
    <property type="match status" value="1"/>
</dbReference>
<evidence type="ECO:0000256" key="8">
    <source>
        <dbReference type="ARBA" id="ARBA00029829"/>
    </source>
</evidence>
<keyword evidence="7" id="KW-0804">Transcription</keyword>
<feature type="domain" description="Anti-sigma K factor RskA C-terminal" evidence="11">
    <location>
        <begin position="97"/>
        <end position="233"/>
    </location>
</feature>
<keyword evidence="5" id="KW-0805">Transcription regulation</keyword>
<dbReference type="InterPro" id="IPR053877">
    <property type="entry name" value="RskA_N"/>
</dbReference>
<feature type="domain" description="Anti-sigma-K factor RskA N-terminal" evidence="12">
    <location>
        <begin position="11"/>
        <end position="58"/>
    </location>
</feature>
<accession>A0A285LX94</accession>
<evidence type="ECO:0000259" key="11">
    <source>
        <dbReference type="Pfam" id="PF10099"/>
    </source>
</evidence>
<reference evidence="13 14" key="1">
    <citation type="submission" date="2017-09" db="EMBL/GenBank/DDBJ databases">
        <authorList>
            <person name="Ehlers B."/>
            <person name="Leendertz F.H."/>
        </authorList>
    </citation>
    <scope>NUCLEOTIDE SEQUENCE [LARGE SCALE GENOMIC DNA]</scope>
    <source>
        <strain evidence="13 14">DSM 45537</strain>
    </source>
</reference>
<evidence type="ECO:0000256" key="7">
    <source>
        <dbReference type="ARBA" id="ARBA00023163"/>
    </source>
</evidence>
<sequence length="239" mass="24314">MIDAESPDPELLDLAFPYAMDAVTDGERATIEERVDAADPTTAAAFDDTVRGVRETVAAMTVTDSVAPPAELEAAILSAIDGPAGDGPRRTGTRWLAAAAALVVAVGVGVGAAVFLGREPVPTSPDITAQLVQEQTDTRTRAAAVEGGGTLLVTTSAQLGAATVDFAGVPAPEQGRSYQLWLVPPEGPPRSVGVLAQLPTSDAPFITRFHPSDALAMTIEPPGGSPLPTSTPVATLALG</sequence>
<evidence type="ECO:0000313" key="13">
    <source>
        <dbReference type="EMBL" id="SNY88266.1"/>
    </source>
</evidence>
<evidence type="ECO:0000256" key="4">
    <source>
        <dbReference type="ARBA" id="ARBA00022989"/>
    </source>
</evidence>
<evidence type="ECO:0000256" key="1">
    <source>
        <dbReference type="ARBA" id="ARBA00004162"/>
    </source>
</evidence>
<keyword evidence="6 10" id="KW-0472">Membrane</keyword>
<dbReference type="GO" id="GO:0006417">
    <property type="term" value="P:regulation of translation"/>
    <property type="evidence" value="ECO:0007669"/>
    <property type="project" value="TreeGrafter"/>
</dbReference>
<evidence type="ECO:0000256" key="5">
    <source>
        <dbReference type="ARBA" id="ARBA00023015"/>
    </source>
</evidence>
<dbReference type="InterPro" id="IPR018764">
    <property type="entry name" value="RskA_C"/>
</dbReference>
<dbReference type="RefSeq" id="WP_097247229.1">
    <property type="nucleotide sequence ID" value="NZ_OBEG01000006.1"/>
</dbReference>
<dbReference type="GO" id="GO:0016989">
    <property type="term" value="F:sigma factor antagonist activity"/>
    <property type="evidence" value="ECO:0007669"/>
    <property type="project" value="TreeGrafter"/>
</dbReference>
<dbReference type="Pfam" id="PF22618">
    <property type="entry name" value="RskA_N"/>
    <property type="match status" value="1"/>
</dbReference>
<dbReference type="Pfam" id="PF10099">
    <property type="entry name" value="RskA_C"/>
    <property type="match status" value="1"/>
</dbReference>
<evidence type="ECO:0000256" key="6">
    <source>
        <dbReference type="ARBA" id="ARBA00023136"/>
    </source>
</evidence>
<keyword evidence="3 10" id="KW-0812">Transmembrane</keyword>
<evidence type="ECO:0000313" key="14">
    <source>
        <dbReference type="Proteomes" id="UP000219565"/>
    </source>
</evidence>
<keyword evidence="14" id="KW-1185">Reference proteome</keyword>
<protein>
    <recommendedName>
        <fullName evidence="9">Regulator of SigK</fullName>
    </recommendedName>
    <alternativeName>
        <fullName evidence="8">Sigma-K anti-sigma factor RskA</fullName>
    </alternativeName>
</protein>
<proteinExistence type="predicted"/>
<organism evidence="13 14">
    <name type="scientific">Nocardia amikacinitolerans</name>
    <dbReference type="NCBI Taxonomy" id="756689"/>
    <lineage>
        <taxon>Bacteria</taxon>
        <taxon>Bacillati</taxon>
        <taxon>Actinomycetota</taxon>
        <taxon>Actinomycetes</taxon>
        <taxon>Mycobacteriales</taxon>
        <taxon>Nocardiaceae</taxon>
        <taxon>Nocardia</taxon>
    </lineage>
</organism>
<keyword evidence="4 10" id="KW-1133">Transmembrane helix</keyword>
<dbReference type="GO" id="GO:0005886">
    <property type="term" value="C:plasma membrane"/>
    <property type="evidence" value="ECO:0007669"/>
    <property type="project" value="UniProtKB-SubCell"/>
</dbReference>
<feature type="transmembrane region" description="Helical" evidence="10">
    <location>
        <begin position="95"/>
        <end position="116"/>
    </location>
</feature>
<gene>
    <name evidence="13" type="ORF">SAMN04244553_5238</name>
</gene>
<name>A0A285LX94_9NOCA</name>
<dbReference type="Proteomes" id="UP000219565">
    <property type="component" value="Unassembled WGS sequence"/>
</dbReference>